<feature type="domain" description="ABC transporter" evidence="5">
    <location>
        <begin position="6"/>
        <end position="234"/>
    </location>
</feature>
<dbReference type="InterPro" id="IPR027417">
    <property type="entry name" value="P-loop_NTPase"/>
</dbReference>
<evidence type="ECO:0000256" key="1">
    <source>
        <dbReference type="ARBA" id="ARBA00005417"/>
    </source>
</evidence>
<evidence type="ECO:0000313" key="6">
    <source>
        <dbReference type="EMBL" id="QDP41963.1"/>
    </source>
</evidence>
<keyword evidence="3" id="KW-0547">Nucleotide-binding</keyword>
<evidence type="ECO:0000256" key="2">
    <source>
        <dbReference type="ARBA" id="ARBA00022448"/>
    </source>
</evidence>
<dbReference type="PANTHER" id="PTHR43335">
    <property type="entry name" value="ABC TRANSPORTER, ATP-BINDING PROTEIN"/>
    <property type="match status" value="1"/>
</dbReference>
<dbReference type="PANTHER" id="PTHR43335:SF4">
    <property type="entry name" value="ABC TRANSPORTER, ATP-BINDING PROTEIN"/>
    <property type="match status" value="1"/>
</dbReference>
<dbReference type="AlphaFoldDB" id="A0A516KKN9"/>
<organism evidence="6 7">
    <name type="scientific">Radiobacillus deserti</name>
    <dbReference type="NCBI Taxonomy" id="2594883"/>
    <lineage>
        <taxon>Bacteria</taxon>
        <taxon>Bacillati</taxon>
        <taxon>Bacillota</taxon>
        <taxon>Bacilli</taxon>
        <taxon>Bacillales</taxon>
        <taxon>Bacillaceae</taxon>
        <taxon>Radiobacillus</taxon>
    </lineage>
</organism>
<evidence type="ECO:0000256" key="3">
    <source>
        <dbReference type="ARBA" id="ARBA00022741"/>
    </source>
</evidence>
<gene>
    <name evidence="6" type="ORF">FN924_18380</name>
</gene>
<dbReference type="InterPro" id="IPR003593">
    <property type="entry name" value="AAA+_ATPase"/>
</dbReference>
<dbReference type="SUPFAM" id="SSF52540">
    <property type="entry name" value="P-loop containing nucleoside triphosphate hydrolases"/>
    <property type="match status" value="1"/>
</dbReference>
<dbReference type="CDD" id="cd03230">
    <property type="entry name" value="ABC_DR_subfamily_A"/>
    <property type="match status" value="1"/>
</dbReference>
<evidence type="ECO:0000256" key="4">
    <source>
        <dbReference type="ARBA" id="ARBA00022840"/>
    </source>
</evidence>
<protein>
    <submittedName>
        <fullName evidence="6">ABC transporter ATP-binding protein</fullName>
    </submittedName>
</protein>
<dbReference type="GO" id="GO:0005524">
    <property type="term" value="F:ATP binding"/>
    <property type="evidence" value="ECO:0007669"/>
    <property type="project" value="UniProtKB-KW"/>
</dbReference>
<proteinExistence type="inferred from homology"/>
<dbReference type="SMART" id="SM00382">
    <property type="entry name" value="AAA"/>
    <property type="match status" value="1"/>
</dbReference>
<keyword evidence="4 6" id="KW-0067">ATP-binding</keyword>
<accession>A0A516KKN9</accession>
<dbReference type="Gene3D" id="3.40.50.300">
    <property type="entry name" value="P-loop containing nucleotide triphosphate hydrolases"/>
    <property type="match status" value="1"/>
</dbReference>
<dbReference type="InterPro" id="IPR003439">
    <property type="entry name" value="ABC_transporter-like_ATP-bd"/>
</dbReference>
<keyword evidence="2" id="KW-0813">Transport</keyword>
<dbReference type="KEGG" id="aqt:FN924_18380"/>
<comment type="similarity">
    <text evidence="1">Belongs to the ABC transporter superfamily.</text>
</comment>
<dbReference type="Pfam" id="PF00005">
    <property type="entry name" value="ABC_tran"/>
    <property type="match status" value="1"/>
</dbReference>
<name>A0A516KKN9_9BACI</name>
<dbReference type="PROSITE" id="PS50893">
    <property type="entry name" value="ABC_TRANSPORTER_2"/>
    <property type="match status" value="1"/>
</dbReference>
<sequence length="290" mass="32555">MNVKLLQFKNVTKNINENRVLTDITFEASSGQVIGLIGPNGAGKSTLLKVICNLLRPTSGEVLVNNVPLHKNFKDTSKKIGYLIEDPSLYPYLTTKEHLALCLQLQGNPINQHTINSITDALNITPFLNKKVKKLSMGMKQRVGIASAVIHNPEIVVLDEPTNSIDVKGINLVKQFILTLKKQGKLVIVSSHLLQEIQSICDQYLMIENGKLVNTEEINSPSTKSYRILVPYTTETNLFLKNYFSIKRTGNFLFFDISTESLNTTLNLLIKNNIHISDIEKLSLSLERFF</sequence>
<dbReference type="EMBL" id="CP041666">
    <property type="protein sequence ID" value="QDP41963.1"/>
    <property type="molecule type" value="Genomic_DNA"/>
</dbReference>
<keyword evidence="7" id="KW-1185">Reference proteome</keyword>
<dbReference type="Proteomes" id="UP000315215">
    <property type="component" value="Chromosome"/>
</dbReference>
<reference evidence="6 7" key="1">
    <citation type="submission" date="2019-07" db="EMBL/GenBank/DDBJ databases">
        <authorList>
            <person name="Li J."/>
        </authorList>
    </citation>
    <scope>NUCLEOTIDE SEQUENCE [LARGE SCALE GENOMIC DNA]</scope>
    <source>
        <strain evidence="6 7">TKL69</strain>
    </source>
</reference>
<dbReference type="GO" id="GO:0016887">
    <property type="term" value="F:ATP hydrolysis activity"/>
    <property type="evidence" value="ECO:0007669"/>
    <property type="project" value="InterPro"/>
</dbReference>
<evidence type="ECO:0000313" key="7">
    <source>
        <dbReference type="Proteomes" id="UP000315215"/>
    </source>
</evidence>
<evidence type="ECO:0000259" key="5">
    <source>
        <dbReference type="PROSITE" id="PS50893"/>
    </source>
</evidence>